<organism evidence="2 3">
    <name type="scientific">Lucilia cuprina</name>
    <name type="common">Green bottle fly</name>
    <name type="synonym">Australian sheep blowfly</name>
    <dbReference type="NCBI Taxonomy" id="7375"/>
    <lineage>
        <taxon>Eukaryota</taxon>
        <taxon>Metazoa</taxon>
        <taxon>Ecdysozoa</taxon>
        <taxon>Arthropoda</taxon>
        <taxon>Hexapoda</taxon>
        <taxon>Insecta</taxon>
        <taxon>Pterygota</taxon>
        <taxon>Neoptera</taxon>
        <taxon>Endopterygota</taxon>
        <taxon>Diptera</taxon>
        <taxon>Brachycera</taxon>
        <taxon>Muscomorpha</taxon>
        <taxon>Oestroidea</taxon>
        <taxon>Calliphoridae</taxon>
        <taxon>Luciliinae</taxon>
        <taxon>Lucilia</taxon>
    </lineage>
</organism>
<sequence>MCPQKTLIFIFTIATIDDVEILFCKGIRLIISVAKLLLAAMRSKSLASSASFKECVEIPLVIVVFRVEVSVVVLVFVVVVEKVVVVVIVVAIVLKGVRAFGEELEFKKSVTSSLSLSSATNPRQIQRLVSVLLTGLNKRCLRALIVTPTAHWSIKA</sequence>
<gene>
    <name evidence="2" type="ORF">FF38_07139</name>
</gene>
<accession>A0A0L0CGQ0</accession>
<dbReference type="EMBL" id="JRES01000422">
    <property type="protein sequence ID" value="KNC31410.1"/>
    <property type="molecule type" value="Genomic_DNA"/>
</dbReference>
<keyword evidence="1" id="KW-1133">Transmembrane helix</keyword>
<protein>
    <submittedName>
        <fullName evidence="2">Uncharacterized protein</fullName>
    </submittedName>
</protein>
<keyword evidence="3" id="KW-1185">Reference proteome</keyword>
<feature type="transmembrane region" description="Helical" evidence="1">
    <location>
        <begin position="69"/>
        <end position="94"/>
    </location>
</feature>
<evidence type="ECO:0000313" key="3">
    <source>
        <dbReference type="Proteomes" id="UP000037069"/>
    </source>
</evidence>
<name>A0A0L0CGQ0_LUCCU</name>
<keyword evidence="1" id="KW-0472">Membrane</keyword>
<dbReference type="AlphaFoldDB" id="A0A0L0CGQ0"/>
<comment type="caution">
    <text evidence="2">The sequence shown here is derived from an EMBL/GenBank/DDBJ whole genome shotgun (WGS) entry which is preliminary data.</text>
</comment>
<evidence type="ECO:0000256" key="1">
    <source>
        <dbReference type="SAM" id="Phobius"/>
    </source>
</evidence>
<evidence type="ECO:0000313" key="2">
    <source>
        <dbReference type="EMBL" id="KNC31410.1"/>
    </source>
</evidence>
<dbReference type="Proteomes" id="UP000037069">
    <property type="component" value="Unassembled WGS sequence"/>
</dbReference>
<proteinExistence type="predicted"/>
<reference evidence="2 3" key="1">
    <citation type="journal article" date="2015" name="Nat. Commun.">
        <title>Lucilia cuprina genome unlocks parasitic fly biology to underpin future interventions.</title>
        <authorList>
            <person name="Anstead C.A."/>
            <person name="Korhonen P.K."/>
            <person name="Young N.D."/>
            <person name="Hall R.S."/>
            <person name="Jex A.R."/>
            <person name="Murali S.C."/>
            <person name="Hughes D.S."/>
            <person name="Lee S.F."/>
            <person name="Perry T."/>
            <person name="Stroehlein A.J."/>
            <person name="Ansell B.R."/>
            <person name="Breugelmans B."/>
            <person name="Hofmann A."/>
            <person name="Qu J."/>
            <person name="Dugan S."/>
            <person name="Lee S.L."/>
            <person name="Chao H."/>
            <person name="Dinh H."/>
            <person name="Han Y."/>
            <person name="Doddapaneni H.V."/>
            <person name="Worley K.C."/>
            <person name="Muzny D.M."/>
            <person name="Ioannidis P."/>
            <person name="Waterhouse R.M."/>
            <person name="Zdobnov E.M."/>
            <person name="James P.J."/>
            <person name="Bagnall N.H."/>
            <person name="Kotze A.C."/>
            <person name="Gibbs R.A."/>
            <person name="Richards S."/>
            <person name="Batterham P."/>
            <person name="Gasser R.B."/>
        </authorList>
    </citation>
    <scope>NUCLEOTIDE SEQUENCE [LARGE SCALE GENOMIC DNA]</scope>
    <source>
        <strain evidence="2 3">LS</strain>
        <tissue evidence="2">Full body</tissue>
    </source>
</reference>
<keyword evidence="1" id="KW-0812">Transmembrane</keyword>